<sequence>MESIKQTKEVVEYYLTLSIKQQFNLDLDLKDEFILTENLVSKKLIIAPTFSEKILNNPEIKDFLHALISDINNEDQPNIVVKLESEPIRNVV</sequence>
<protein>
    <submittedName>
        <fullName evidence="1">Uncharacterized protein</fullName>
    </submittedName>
</protein>
<dbReference type="Proteomes" id="UP000028713">
    <property type="component" value="Unassembled WGS sequence"/>
</dbReference>
<dbReference type="RefSeq" id="WP_034673685.1">
    <property type="nucleotide sequence ID" value="NZ_FPAP01000003.1"/>
</dbReference>
<dbReference type="EMBL" id="JPRP01000001">
    <property type="protein sequence ID" value="KFE99844.1"/>
    <property type="molecule type" value="Genomic_DNA"/>
</dbReference>
<comment type="caution">
    <text evidence="1">The sequence shown here is derived from an EMBL/GenBank/DDBJ whole genome shotgun (WGS) entry which is preliminary data.</text>
</comment>
<gene>
    <name evidence="1" type="ORF">IX39_04090</name>
</gene>
<evidence type="ECO:0000313" key="2">
    <source>
        <dbReference type="Proteomes" id="UP000028713"/>
    </source>
</evidence>
<organism evidence="1 2">
    <name type="scientific">Chryseobacterium formosense</name>
    <dbReference type="NCBI Taxonomy" id="236814"/>
    <lineage>
        <taxon>Bacteria</taxon>
        <taxon>Pseudomonadati</taxon>
        <taxon>Bacteroidota</taxon>
        <taxon>Flavobacteriia</taxon>
        <taxon>Flavobacteriales</taxon>
        <taxon>Weeksellaceae</taxon>
        <taxon>Chryseobacterium group</taxon>
        <taxon>Chryseobacterium</taxon>
    </lineage>
</organism>
<dbReference type="eggNOG" id="ENOG502ZZT3">
    <property type="taxonomic scope" value="Bacteria"/>
</dbReference>
<evidence type="ECO:0000313" key="1">
    <source>
        <dbReference type="EMBL" id="KFE99844.1"/>
    </source>
</evidence>
<keyword evidence="2" id="KW-1185">Reference proteome</keyword>
<reference evidence="1 2" key="1">
    <citation type="submission" date="2014-07" db="EMBL/GenBank/DDBJ databases">
        <title>Genome of Chryseobacterium formosense LMG 24722.</title>
        <authorList>
            <person name="Pipes S.E."/>
            <person name="Stropko S.J."/>
            <person name="Newman J.D."/>
        </authorList>
    </citation>
    <scope>NUCLEOTIDE SEQUENCE [LARGE SCALE GENOMIC DNA]</scope>
    <source>
        <strain evidence="1 2">LMG 24722</strain>
    </source>
</reference>
<dbReference type="AlphaFoldDB" id="A0A085Z5Y1"/>
<name>A0A085Z5Y1_9FLAO</name>
<proteinExistence type="predicted"/>
<accession>A0A085Z5Y1</accession>
<dbReference type="OrthoDB" id="1271224at2"/>